<dbReference type="PANTHER" id="PTHR47356">
    <property type="entry name" value="FAD-DEPENDENT MONOOXYGENASE ASQG-RELATED"/>
    <property type="match status" value="1"/>
</dbReference>
<dbReference type="SUPFAM" id="SSF51905">
    <property type="entry name" value="FAD/NAD(P)-binding domain"/>
    <property type="match status" value="1"/>
</dbReference>
<feature type="domain" description="FAD-binding" evidence="7">
    <location>
        <begin position="7"/>
        <end position="343"/>
    </location>
</feature>
<dbReference type="InterPro" id="IPR002938">
    <property type="entry name" value="FAD-bd"/>
</dbReference>
<evidence type="ECO:0000256" key="4">
    <source>
        <dbReference type="ARBA" id="ARBA00022630"/>
    </source>
</evidence>
<evidence type="ECO:0000313" key="8">
    <source>
        <dbReference type="EMBL" id="KAK6955988.1"/>
    </source>
</evidence>
<dbReference type="AlphaFoldDB" id="A0AAX6MTL9"/>
<sequence>MKPGNEFKVIIAGGGIAGLTLANMLEKFGLNYTILESHSEIAPAVGASIGLFPNGLRILDQIGCYEQILDIFKGEDPYRMTYVRDRRGKVLAIQHSLSGELERRHGYGLLFFDRQDLLRILYENLQHKDRVLLRKKFATASVTDEGIRVTCADGSTFDGTILVGADGVHSAVRSSMISLGNKIRPGSFDVNEVDNIPCYYRCSFGIAQHVPNWVKGTQHRVAGRHQSQLVVSGPQDRVYWFLFDKLPQTKYGKDIPNYTKKDEDDFVRENFDVHITEEVTFGQVYSKRLSSTLTPLHEFVLKKWFFDRILAIGDSVHKPDPTGGQGANGAIESCAELINALLRMKDNRGGTLDGLSGAEAEKVFSEMQGARHERAHLVVDASHRIESILSHENPILSTLVLKYLPLVCDVENNLAQMSKIYIGSTTVKALPVPKRPRAILYCDELPSAPVTKNTSVVRNVLVGGMGLALFVTTRAWRLPLDAVEEWINKAPVTIRWFGENHASKVLNTYASVLAIPMMDKDPSARLHLVNFLSQLLSPLLIYSIEGHRSGNQGTPLALPSAYSVGMQILGIGRIGPAHAILSSSFTHELPTGRPVPVSVAKSLVPAVTLGYVLPTILALAPVPSFRRWQNLLAFWQFAPPLFNVLTSVFSAGLERWQRGRKSVAEYEEEHRLDCYKKEDVPILKSVYTYAFAVQATAHIATLSYASMHPGVSIVRTFFGLPNPFAPSWNLPDIFAEVATFFRYDMAVAVASFVSNNLYSIWDLRRLGYIKTTEAIKAAAAVIAGQFLVGSGATWAGLWYWREEKLAGLGID</sequence>
<keyword evidence="5" id="KW-0274">FAD</keyword>
<evidence type="ECO:0000256" key="6">
    <source>
        <dbReference type="ARBA" id="ARBA00023002"/>
    </source>
</evidence>
<evidence type="ECO:0000256" key="1">
    <source>
        <dbReference type="ARBA" id="ARBA00001974"/>
    </source>
</evidence>
<dbReference type="Gene3D" id="3.50.50.60">
    <property type="entry name" value="FAD/NAD(P)-binding domain"/>
    <property type="match status" value="1"/>
</dbReference>
<dbReference type="EMBL" id="JBANMG010000003">
    <property type="protein sequence ID" value="KAK6955988.1"/>
    <property type="molecule type" value="Genomic_DNA"/>
</dbReference>
<comment type="cofactor">
    <cofactor evidence="1">
        <name>FAD</name>
        <dbReference type="ChEBI" id="CHEBI:57692"/>
    </cofactor>
</comment>
<comment type="similarity">
    <text evidence="3">Belongs to the paxM FAD-dependent monooxygenase family.</text>
</comment>
<keyword evidence="6" id="KW-0560">Oxidoreductase</keyword>
<evidence type="ECO:0000256" key="3">
    <source>
        <dbReference type="ARBA" id="ARBA00007992"/>
    </source>
</evidence>
<comment type="pathway">
    <text evidence="2">Secondary metabolite biosynthesis.</text>
</comment>
<keyword evidence="9" id="KW-1185">Reference proteome</keyword>
<organism evidence="8 9">
    <name type="scientific">Daldinia eschscholtzii</name>
    <dbReference type="NCBI Taxonomy" id="292717"/>
    <lineage>
        <taxon>Eukaryota</taxon>
        <taxon>Fungi</taxon>
        <taxon>Dikarya</taxon>
        <taxon>Ascomycota</taxon>
        <taxon>Pezizomycotina</taxon>
        <taxon>Sordariomycetes</taxon>
        <taxon>Xylariomycetidae</taxon>
        <taxon>Xylariales</taxon>
        <taxon>Hypoxylaceae</taxon>
        <taxon>Daldinia</taxon>
    </lineage>
</organism>
<protein>
    <recommendedName>
        <fullName evidence="7">FAD-binding domain-containing protein</fullName>
    </recommendedName>
</protein>
<dbReference type="GO" id="GO:0071949">
    <property type="term" value="F:FAD binding"/>
    <property type="evidence" value="ECO:0007669"/>
    <property type="project" value="InterPro"/>
</dbReference>
<dbReference type="GO" id="GO:0004497">
    <property type="term" value="F:monooxygenase activity"/>
    <property type="evidence" value="ECO:0007669"/>
    <property type="project" value="InterPro"/>
</dbReference>
<evidence type="ECO:0000313" key="9">
    <source>
        <dbReference type="Proteomes" id="UP001369815"/>
    </source>
</evidence>
<accession>A0AAX6MTL9</accession>
<evidence type="ECO:0000256" key="2">
    <source>
        <dbReference type="ARBA" id="ARBA00005179"/>
    </source>
</evidence>
<evidence type="ECO:0000256" key="5">
    <source>
        <dbReference type="ARBA" id="ARBA00022827"/>
    </source>
</evidence>
<dbReference type="PRINTS" id="PR00420">
    <property type="entry name" value="RNGMNOXGNASE"/>
</dbReference>
<dbReference type="Proteomes" id="UP001369815">
    <property type="component" value="Unassembled WGS sequence"/>
</dbReference>
<dbReference type="Pfam" id="PF01494">
    <property type="entry name" value="FAD_binding_3"/>
    <property type="match status" value="1"/>
</dbReference>
<comment type="caution">
    <text evidence="8">The sequence shown here is derived from an EMBL/GenBank/DDBJ whole genome shotgun (WGS) entry which is preliminary data.</text>
</comment>
<name>A0AAX6MTL9_9PEZI</name>
<gene>
    <name evidence="8" type="ORF">Daesc_003635</name>
</gene>
<dbReference type="PANTHER" id="PTHR47356:SF2">
    <property type="entry name" value="FAD-BINDING DOMAIN-CONTAINING PROTEIN-RELATED"/>
    <property type="match status" value="1"/>
</dbReference>
<dbReference type="InterPro" id="IPR036188">
    <property type="entry name" value="FAD/NAD-bd_sf"/>
</dbReference>
<proteinExistence type="inferred from homology"/>
<keyword evidence="4" id="KW-0285">Flavoprotein</keyword>
<evidence type="ECO:0000259" key="7">
    <source>
        <dbReference type="Pfam" id="PF01494"/>
    </source>
</evidence>
<reference evidence="8 9" key="1">
    <citation type="journal article" date="2024" name="Front Chem Biol">
        <title>Unveiling the potential of Daldinia eschscholtzii MFLUCC 19-0629 through bioactivity and bioinformatics studies for enhanced sustainable agriculture production.</title>
        <authorList>
            <person name="Brooks S."/>
            <person name="Weaver J.A."/>
            <person name="Klomchit A."/>
            <person name="Alharthi S.A."/>
            <person name="Onlamun T."/>
            <person name="Nurani R."/>
            <person name="Vong T.K."/>
            <person name="Alberti F."/>
            <person name="Greco C."/>
        </authorList>
    </citation>
    <scope>NUCLEOTIDE SEQUENCE [LARGE SCALE GENOMIC DNA]</scope>
    <source>
        <strain evidence="8">MFLUCC 19-0629</strain>
    </source>
</reference>
<dbReference type="InterPro" id="IPR050562">
    <property type="entry name" value="FAD_mOase_fung"/>
</dbReference>